<dbReference type="OrthoDB" id="2423701at2759"/>
<dbReference type="PANTHER" id="PTHR45831">
    <property type="entry name" value="LD24721P"/>
    <property type="match status" value="1"/>
</dbReference>
<proteinExistence type="predicted"/>
<dbReference type="Pfam" id="PF07719">
    <property type="entry name" value="TPR_2"/>
    <property type="match status" value="1"/>
</dbReference>
<dbReference type="InterPro" id="IPR019734">
    <property type="entry name" value="TPR_rpt"/>
</dbReference>
<protein>
    <submittedName>
        <fullName evidence="5">Uncharacterized protein</fullName>
    </submittedName>
</protein>
<gene>
    <name evidence="5" type="ORF">D9611_005212</name>
</gene>
<dbReference type="GO" id="GO:0060090">
    <property type="term" value="F:molecular adaptor activity"/>
    <property type="evidence" value="ECO:0007669"/>
    <property type="project" value="TreeGrafter"/>
</dbReference>
<evidence type="ECO:0000256" key="2">
    <source>
        <dbReference type="ARBA" id="ARBA00022803"/>
    </source>
</evidence>
<dbReference type="InterPro" id="IPR011990">
    <property type="entry name" value="TPR-like_helical_dom_sf"/>
</dbReference>
<feature type="compositionally biased region" description="Polar residues" evidence="4">
    <location>
        <begin position="1047"/>
        <end position="1058"/>
    </location>
</feature>
<evidence type="ECO:0000256" key="1">
    <source>
        <dbReference type="ARBA" id="ARBA00022737"/>
    </source>
</evidence>
<evidence type="ECO:0000256" key="4">
    <source>
        <dbReference type="SAM" id="MobiDB-lite"/>
    </source>
</evidence>
<dbReference type="GO" id="GO:0006620">
    <property type="term" value="P:post-translational protein targeting to endoplasmic reticulum membrane"/>
    <property type="evidence" value="ECO:0007669"/>
    <property type="project" value="TreeGrafter"/>
</dbReference>
<dbReference type="SMART" id="SM00028">
    <property type="entry name" value="TPR"/>
    <property type="match status" value="3"/>
</dbReference>
<dbReference type="InterPro" id="IPR047150">
    <property type="entry name" value="SGT"/>
</dbReference>
<dbReference type="SUPFAM" id="SSF48452">
    <property type="entry name" value="TPR-like"/>
    <property type="match status" value="2"/>
</dbReference>
<comment type="caution">
    <text evidence="5">The sequence shown here is derived from an EMBL/GenBank/DDBJ whole genome shotgun (WGS) entry which is preliminary data.</text>
</comment>
<dbReference type="PANTHER" id="PTHR45831:SF4">
    <property type="match status" value="1"/>
</dbReference>
<evidence type="ECO:0000256" key="3">
    <source>
        <dbReference type="PROSITE-ProRule" id="PRU00339"/>
    </source>
</evidence>
<reference evidence="5 6" key="1">
    <citation type="journal article" date="2020" name="ISME J.">
        <title>Uncovering the hidden diversity of litter-decomposition mechanisms in mushroom-forming fungi.</title>
        <authorList>
            <person name="Floudas D."/>
            <person name="Bentzer J."/>
            <person name="Ahren D."/>
            <person name="Johansson T."/>
            <person name="Persson P."/>
            <person name="Tunlid A."/>
        </authorList>
    </citation>
    <scope>NUCLEOTIDE SEQUENCE [LARGE SCALE GENOMIC DNA]</scope>
    <source>
        <strain evidence="5 6">CBS 175.51</strain>
    </source>
</reference>
<dbReference type="Gene3D" id="1.25.40.10">
    <property type="entry name" value="Tetratricopeptide repeat domain"/>
    <property type="match status" value="2"/>
</dbReference>
<accession>A0A8H5C2K4</accession>
<evidence type="ECO:0000313" key="5">
    <source>
        <dbReference type="EMBL" id="KAF5332797.1"/>
    </source>
</evidence>
<name>A0A8H5C2K4_9AGAR</name>
<keyword evidence="1" id="KW-0677">Repeat</keyword>
<sequence>MPNIESSADFVEAERLKALGNAHYANGEFREAHRRFSEAIEKNPDNPVYYANRAAVLLGLNKNVEATDDCKKALDLDPNINAFQKALDCLPKDNLSKGERAAQIEYAEGIAKAKAMRANISTTATTISSNARMPSGQMPWDKAAALTAKKAALSPKPSCVFIINYAYEDLKNAYACMADAKIVSHPNGLEQYTAQPQLMRFLSNSILTDERIFHVPGIPNFQAKLTKAVVFENNVLRGWVKGGGPTIIKKEALKRLETETWQTVRPAITVTVRSWIFYAFFRSNLAGQTVLAHELYANALDILDWGRRTFPDVPKDDRGVIYEDSFVRGVQRLYLDAMREDIAVSGTKSKFKHADLFNIAQDIIATVDADLPEAATKSQELLFKTGHWYAYWLYPRADALATLGWCFLEQGNLCADSDPEKTKNFLIAAEYYLNATQGFPEDDEQYITYLRKHLDCLFAAKKPLKDTLPICKRIQKAIPQVLEIWGLLPGLGPRLRNDLQEVMDFERENTEKIAAGKLTMDSFVGMAPILAQPWKTVRKTDASGDSPFKAIEIDPKYAKAWGRMGKASQASTYLQAMGVWETSLTAFQKALDFLPKDNLSKAERTAQIEYAQGIARAKAMRSEARTAATLLGPADMASSRMPWDTAAALTPKKTALCPKPSCVFILNYAYEDLKNAYACMADANIVKHLELGIEAYTAIPQFMRFLSNSVLTDERVFHMPGMPDFHAKLEKTVAFENRMLRGWIGNGGPAFIKKEVLKRLETESWQTVRPAITVTVRAWIFYAFFRANLSGQKKLALEMYANALEILEWGRKTFPDVSKDDRGIIYEHSFVRGVQRLYLDAMREDMALLGPKSKFKYANLMTIAQDMIATVDAELPEFAAKPQNLLFQWGHWYAYWLYPRASALATLGWCFLEQGKMRSNGDPEKIRNFHTAAEYYLQATQGFPEDDEKCITYLRKHLECLFAAKKPLRDTIPICRRIREAIPGVLEIWGLYPGTGLRLRSVLEEMVQFEKENSEKIAAGKSTMDSFASMAPVYAQPLPKVREADSRLTTTEPGTSRRSQTKKKKANVI</sequence>
<feature type="compositionally biased region" description="Basic residues" evidence="4">
    <location>
        <begin position="1059"/>
        <end position="1069"/>
    </location>
</feature>
<keyword evidence="6" id="KW-1185">Reference proteome</keyword>
<feature type="region of interest" description="Disordered" evidence="4">
    <location>
        <begin position="1038"/>
        <end position="1069"/>
    </location>
</feature>
<dbReference type="GO" id="GO:0072380">
    <property type="term" value="C:TRC complex"/>
    <property type="evidence" value="ECO:0007669"/>
    <property type="project" value="TreeGrafter"/>
</dbReference>
<feature type="repeat" description="TPR" evidence="3">
    <location>
        <begin position="13"/>
        <end position="46"/>
    </location>
</feature>
<dbReference type="InterPro" id="IPR013105">
    <property type="entry name" value="TPR_2"/>
</dbReference>
<dbReference type="AlphaFoldDB" id="A0A8H5C2K4"/>
<dbReference type="GO" id="GO:0016020">
    <property type="term" value="C:membrane"/>
    <property type="evidence" value="ECO:0007669"/>
    <property type="project" value="TreeGrafter"/>
</dbReference>
<dbReference type="EMBL" id="JAACJK010000110">
    <property type="protein sequence ID" value="KAF5332797.1"/>
    <property type="molecule type" value="Genomic_DNA"/>
</dbReference>
<evidence type="ECO:0000313" key="6">
    <source>
        <dbReference type="Proteomes" id="UP000541558"/>
    </source>
</evidence>
<dbReference type="PROSITE" id="PS50005">
    <property type="entry name" value="TPR"/>
    <property type="match status" value="1"/>
</dbReference>
<keyword evidence="2 3" id="KW-0802">TPR repeat</keyword>
<dbReference type="Proteomes" id="UP000541558">
    <property type="component" value="Unassembled WGS sequence"/>
</dbReference>
<organism evidence="5 6">
    <name type="scientific">Ephemerocybe angulata</name>
    <dbReference type="NCBI Taxonomy" id="980116"/>
    <lineage>
        <taxon>Eukaryota</taxon>
        <taxon>Fungi</taxon>
        <taxon>Dikarya</taxon>
        <taxon>Basidiomycota</taxon>
        <taxon>Agaricomycotina</taxon>
        <taxon>Agaricomycetes</taxon>
        <taxon>Agaricomycetidae</taxon>
        <taxon>Agaricales</taxon>
        <taxon>Agaricineae</taxon>
        <taxon>Psathyrellaceae</taxon>
        <taxon>Ephemerocybe</taxon>
    </lineage>
</organism>